<name>F2JHR0_CELLD</name>
<protein>
    <submittedName>
        <fullName evidence="1">Uncharacterized protein</fullName>
    </submittedName>
</protein>
<evidence type="ECO:0000313" key="2">
    <source>
        <dbReference type="Proteomes" id="UP000008467"/>
    </source>
</evidence>
<sequence length="456" mass="51665">MPDELRVETDELSELSRNIDRCYRNVCSSYKRDINSIKREMENIISRYSDYGSVVSSARGILSSLKEIEYKTESIEEHSQRLVTNTKQAATLYKESEYMSKGVLDKGRLSVGKTIKFPGSIGSSNISFKASNELGEKSQEWEEEFLLIGGNQAEKFARSESDIAYLEGGILYESIDGKIYKNGELVAEKDYKYIPHEVGGLRATDGNGTFARAYVENKTVYEQIGKQIYKNGVLIPEENYKYVPKEIGGIRDTIGKGSYVIVSQTYVEGDTIYQRIGGIIYKNGKKIAADDYKYIPQEIGGIREVEGNGDFAQGYKEGEHTYIRIGDIIYKNGKEVSKNDYKYVPQEIGGLRKSVGNGRYITNGLAEMIKNNSKNIESGTENTQEDTSLSYWEIPQQVRNRLPSQCAFIDRIMPYVEKVHKETGIPWQFLIAQWSIVNSLDTICNEKFVEINNYAC</sequence>
<dbReference type="eggNOG" id="COG0791">
    <property type="taxonomic scope" value="Bacteria"/>
</dbReference>
<keyword evidence="2" id="KW-1185">Reference proteome</keyword>
<dbReference type="EMBL" id="CP002582">
    <property type="protein sequence ID" value="ADZ85402.1"/>
    <property type="molecule type" value="Genomic_DNA"/>
</dbReference>
<dbReference type="STRING" id="642492.Clole_3721"/>
<gene>
    <name evidence="1" type="ordered locus">Clole_3721</name>
</gene>
<dbReference type="AlphaFoldDB" id="F2JHR0"/>
<dbReference type="KEGG" id="cle:Clole_3721"/>
<dbReference type="Proteomes" id="UP000008467">
    <property type="component" value="Chromosome"/>
</dbReference>
<proteinExistence type="predicted"/>
<dbReference type="RefSeq" id="WP_013658678.1">
    <property type="nucleotide sequence ID" value="NC_015275.1"/>
</dbReference>
<accession>F2JHR0</accession>
<dbReference type="HOGENOM" id="CLU_599489_0_0_9"/>
<organism evidence="1 2">
    <name type="scientific">Cellulosilyticum lentocellum (strain ATCC 49066 / DSM 5427 / NCIMB 11756 / RHM5)</name>
    <name type="common">Clostridium lentocellum</name>
    <dbReference type="NCBI Taxonomy" id="642492"/>
    <lineage>
        <taxon>Bacteria</taxon>
        <taxon>Bacillati</taxon>
        <taxon>Bacillota</taxon>
        <taxon>Clostridia</taxon>
        <taxon>Lachnospirales</taxon>
        <taxon>Cellulosilyticaceae</taxon>
        <taxon>Cellulosilyticum</taxon>
    </lineage>
</organism>
<evidence type="ECO:0000313" key="1">
    <source>
        <dbReference type="EMBL" id="ADZ85402.1"/>
    </source>
</evidence>
<reference evidence="1 2" key="1">
    <citation type="journal article" date="2011" name="J. Bacteriol.">
        <title>Complete genome sequence of the cellulose-degrading bacterium Cellulosilyticum lentocellum.</title>
        <authorList>
            <consortium name="US DOE Joint Genome Institute"/>
            <person name="Miller D.A."/>
            <person name="Suen G."/>
            <person name="Bruce D."/>
            <person name="Copeland A."/>
            <person name="Cheng J.F."/>
            <person name="Detter C."/>
            <person name="Goodwin L.A."/>
            <person name="Han C.S."/>
            <person name="Hauser L.J."/>
            <person name="Land M.L."/>
            <person name="Lapidus A."/>
            <person name="Lucas S."/>
            <person name="Meincke L."/>
            <person name="Pitluck S."/>
            <person name="Tapia R."/>
            <person name="Teshima H."/>
            <person name="Woyke T."/>
            <person name="Fox B.G."/>
            <person name="Angert E.R."/>
            <person name="Currie C.R."/>
        </authorList>
    </citation>
    <scope>NUCLEOTIDE SEQUENCE [LARGE SCALE GENOMIC DNA]</scope>
    <source>
        <strain evidence="2">ATCC 49066 / DSM 5427 / NCIMB 11756 / RHM5</strain>
    </source>
</reference>